<dbReference type="FunFam" id="1.10.530.10:FF:000019">
    <property type="entry name" value="lysozyme"/>
    <property type="match status" value="1"/>
</dbReference>
<evidence type="ECO:0000256" key="7">
    <source>
        <dbReference type="ARBA" id="ARBA00023295"/>
    </source>
</evidence>
<keyword evidence="7" id="KW-0326">Glycosidase</keyword>
<keyword evidence="4" id="KW-0081">Bacteriolytic enzyme</keyword>
<keyword evidence="5" id="KW-0378">Hydrolase</keyword>
<dbReference type="PANTHER" id="PTHR11195">
    <property type="entry name" value="DESTABILASE-RELATED"/>
    <property type="match status" value="1"/>
</dbReference>
<sequence length="159" mass="17806">MHQLYTIQLHWIEMASTLLIIITTLFLGRVTGQLISEQCLQCICYATSGCDVTGGCSDYTCGPYGITWEYWADAARPVMASDNPFIDGAYVRCTSNKECSERTLQNYMLRYGRDCNGDGTSSCYDFAAVHRAGADTCTGPLDQEYLNKLTSCFQYFQIQ</sequence>
<evidence type="ECO:0000256" key="3">
    <source>
        <dbReference type="ARBA" id="ARBA00022529"/>
    </source>
</evidence>
<dbReference type="InterPro" id="IPR008597">
    <property type="entry name" value="Invert_lysozyme"/>
</dbReference>
<organism evidence="9 10">
    <name type="scientific">Diploptera punctata</name>
    <name type="common">Pacific beetle cockroach</name>
    <dbReference type="NCBI Taxonomy" id="6984"/>
    <lineage>
        <taxon>Eukaryota</taxon>
        <taxon>Metazoa</taxon>
        <taxon>Ecdysozoa</taxon>
        <taxon>Arthropoda</taxon>
        <taxon>Hexapoda</taxon>
        <taxon>Insecta</taxon>
        <taxon>Pterygota</taxon>
        <taxon>Neoptera</taxon>
        <taxon>Polyneoptera</taxon>
        <taxon>Dictyoptera</taxon>
        <taxon>Blattodea</taxon>
        <taxon>Blaberoidea</taxon>
        <taxon>Blaberidae</taxon>
        <taxon>Diplopterinae</taxon>
        <taxon>Diploptera</taxon>
    </lineage>
</organism>
<evidence type="ECO:0000256" key="4">
    <source>
        <dbReference type="ARBA" id="ARBA00022638"/>
    </source>
</evidence>
<dbReference type="Proteomes" id="UP001233999">
    <property type="component" value="Unassembled WGS sequence"/>
</dbReference>
<evidence type="ECO:0000313" key="9">
    <source>
        <dbReference type="EMBL" id="KAJ9600271.1"/>
    </source>
</evidence>
<reference evidence="9" key="1">
    <citation type="journal article" date="2023" name="IScience">
        <title>Live-bearing cockroach genome reveals convergent evolutionary mechanisms linked to viviparity in insects and beyond.</title>
        <authorList>
            <person name="Fouks B."/>
            <person name="Harrison M.C."/>
            <person name="Mikhailova A.A."/>
            <person name="Marchal E."/>
            <person name="English S."/>
            <person name="Carruthers M."/>
            <person name="Jennings E.C."/>
            <person name="Chiamaka E.L."/>
            <person name="Frigard R.A."/>
            <person name="Pippel M."/>
            <person name="Attardo G.M."/>
            <person name="Benoit J.B."/>
            <person name="Bornberg-Bauer E."/>
            <person name="Tobe S.S."/>
        </authorList>
    </citation>
    <scope>NUCLEOTIDE SEQUENCE</scope>
    <source>
        <strain evidence="9">Stay&amp;Tobe</strain>
    </source>
</reference>
<keyword evidence="3" id="KW-0929">Antimicrobial</keyword>
<dbReference type="CDD" id="cd16890">
    <property type="entry name" value="lyz_i"/>
    <property type="match status" value="1"/>
</dbReference>
<dbReference type="EMBL" id="JASPKZ010000435">
    <property type="protein sequence ID" value="KAJ9600271.1"/>
    <property type="molecule type" value="Genomic_DNA"/>
</dbReference>
<evidence type="ECO:0000256" key="1">
    <source>
        <dbReference type="ARBA" id="ARBA00000632"/>
    </source>
</evidence>
<dbReference type="Gene3D" id="1.10.530.10">
    <property type="match status" value="1"/>
</dbReference>
<gene>
    <name evidence="9" type="ORF">L9F63_009447</name>
</gene>
<evidence type="ECO:0000256" key="5">
    <source>
        <dbReference type="ARBA" id="ARBA00022801"/>
    </source>
</evidence>
<evidence type="ECO:0000256" key="2">
    <source>
        <dbReference type="ARBA" id="ARBA00012732"/>
    </source>
</evidence>
<feature type="disulfide bond" evidence="8">
    <location>
        <begin position="93"/>
        <end position="99"/>
    </location>
</feature>
<dbReference type="GO" id="GO:0003796">
    <property type="term" value="F:lysozyme activity"/>
    <property type="evidence" value="ECO:0007669"/>
    <property type="project" value="UniProtKB-EC"/>
</dbReference>
<evidence type="ECO:0000256" key="8">
    <source>
        <dbReference type="PIRSR" id="PIRSR608597-3"/>
    </source>
</evidence>
<evidence type="ECO:0000313" key="10">
    <source>
        <dbReference type="Proteomes" id="UP001233999"/>
    </source>
</evidence>
<dbReference type="GO" id="GO:0031640">
    <property type="term" value="P:killing of cells of another organism"/>
    <property type="evidence" value="ECO:0007669"/>
    <property type="project" value="UniProtKB-KW"/>
</dbReference>
<protein>
    <recommendedName>
        <fullName evidence="2">lysozyme</fullName>
        <ecNumber evidence="2">3.2.1.17</ecNumber>
    </recommendedName>
</protein>
<name>A0AAD8AKD7_DIPPU</name>
<dbReference type="EC" id="3.2.1.17" evidence="2"/>
<dbReference type="Pfam" id="PF05497">
    <property type="entry name" value="Destabilase"/>
    <property type="match status" value="1"/>
</dbReference>
<dbReference type="GO" id="GO:0042742">
    <property type="term" value="P:defense response to bacterium"/>
    <property type="evidence" value="ECO:0007669"/>
    <property type="project" value="UniProtKB-KW"/>
</dbReference>
<dbReference type="PANTHER" id="PTHR11195:SF13">
    <property type="entry name" value="INVERTEBRATE-TYPE LYSOZYME 2-RELATED"/>
    <property type="match status" value="1"/>
</dbReference>
<reference evidence="9" key="2">
    <citation type="submission" date="2023-05" db="EMBL/GenBank/DDBJ databases">
        <authorList>
            <person name="Fouks B."/>
        </authorList>
    </citation>
    <scope>NUCLEOTIDE SEQUENCE</scope>
    <source>
        <strain evidence="9">Stay&amp;Tobe</strain>
        <tissue evidence="9">Testes</tissue>
    </source>
</reference>
<keyword evidence="6 8" id="KW-1015">Disulfide bond</keyword>
<accession>A0AAD8AKD7</accession>
<keyword evidence="10" id="KW-1185">Reference proteome</keyword>
<feature type="disulfide bond" evidence="8">
    <location>
        <begin position="44"/>
        <end position="50"/>
    </location>
</feature>
<feature type="disulfide bond" evidence="8">
    <location>
        <begin position="39"/>
        <end position="123"/>
    </location>
</feature>
<evidence type="ECO:0000256" key="6">
    <source>
        <dbReference type="ARBA" id="ARBA00023157"/>
    </source>
</evidence>
<dbReference type="AlphaFoldDB" id="A0AAD8AKD7"/>
<comment type="caution">
    <text evidence="9">The sequence shown here is derived from an EMBL/GenBank/DDBJ whole genome shotgun (WGS) entry which is preliminary data.</text>
</comment>
<dbReference type="PROSITE" id="PS51909">
    <property type="entry name" value="LYSOZYME_I"/>
    <property type="match status" value="1"/>
</dbReference>
<proteinExistence type="predicted"/>
<comment type="catalytic activity">
    <reaction evidence="1">
        <text>Hydrolysis of (1-&gt;4)-beta-linkages between N-acetylmuramic acid and N-acetyl-D-glucosamine residues in a peptidoglycan and between N-acetyl-D-glucosamine residues in chitodextrins.</text>
        <dbReference type="EC" id="3.2.1.17"/>
    </reaction>
</comment>